<dbReference type="PANTHER" id="PTHR45626">
    <property type="entry name" value="TRANSCRIPTION TERMINATION FACTOR 2-RELATED"/>
    <property type="match status" value="1"/>
</dbReference>
<evidence type="ECO:0000256" key="3">
    <source>
        <dbReference type="ARBA" id="ARBA00022741"/>
    </source>
</evidence>
<dbReference type="GO" id="GO:0004386">
    <property type="term" value="F:helicase activity"/>
    <property type="evidence" value="ECO:0007669"/>
    <property type="project" value="UniProtKB-KW"/>
</dbReference>
<keyword evidence="8" id="KW-0067">ATP-binding</keyword>
<proteinExistence type="predicted"/>
<organism evidence="14 15">
    <name type="scientific">Chelydra serpentina</name>
    <name type="common">Snapping turtle</name>
    <name type="synonym">Testudo serpentina</name>
    <dbReference type="NCBI Taxonomy" id="8475"/>
    <lineage>
        <taxon>Eukaryota</taxon>
        <taxon>Metazoa</taxon>
        <taxon>Chordata</taxon>
        <taxon>Craniata</taxon>
        <taxon>Vertebrata</taxon>
        <taxon>Euteleostomi</taxon>
        <taxon>Archelosauria</taxon>
        <taxon>Testudinata</taxon>
        <taxon>Testudines</taxon>
        <taxon>Cryptodira</taxon>
        <taxon>Durocryptodira</taxon>
        <taxon>Americhelydia</taxon>
        <taxon>Chelydroidea</taxon>
        <taxon>Chelydridae</taxon>
        <taxon>Chelydra</taxon>
    </lineage>
</organism>
<dbReference type="Proteomes" id="UP000694403">
    <property type="component" value="Unplaced"/>
</dbReference>
<evidence type="ECO:0000256" key="4">
    <source>
        <dbReference type="ARBA" id="ARBA00022771"/>
    </source>
</evidence>
<dbReference type="InterPro" id="IPR014001">
    <property type="entry name" value="Helicase_ATP-bd"/>
</dbReference>
<dbReference type="GO" id="GO:0016818">
    <property type="term" value="F:hydrolase activity, acting on acid anhydrides, in phosphorus-containing anhydrides"/>
    <property type="evidence" value="ECO:0007669"/>
    <property type="project" value="InterPro"/>
</dbReference>
<dbReference type="PANTHER" id="PTHR45626:SF17">
    <property type="entry name" value="HELICASE-LIKE TRANSCRIPTION FACTOR"/>
    <property type="match status" value="1"/>
</dbReference>
<reference evidence="14" key="2">
    <citation type="submission" date="2025-09" db="UniProtKB">
        <authorList>
            <consortium name="Ensembl"/>
        </authorList>
    </citation>
    <scope>IDENTIFICATION</scope>
</reference>
<dbReference type="SMART" id="SM00910">
    <property type="entry name" value="HIRAN"/>
    <property type="match status" value="1"/>
</dbReference>
<keyword evidence="9" id="KW-0539">Nucleus</keyword>
<evidence type="ECO:0000313" key="14">
    <source>
        <dbReference type="Ensembl" id="ENSCSRP00000019034.1"/>
    </source>
</evidence>
<feature type="domain" description="Helicase ATP-binding" evidence="12">
    <location>
        <begin position="280"/>
        <end position="517"/>
    </location>
</feature>
<dbReference type="GO" id="GO:0003676">
    <property type="term" value="F:nucleic acid binding"/>
    <property type="evidence" value="ECO:0007669"/>
    <property type="project" value="InterPro"/>
</dbReference>
<dbReference type="PROSITE" id="PS50089">
    <property type="entry name" value="ZF_RING_2"/>
    <property type="match status" value="1"/>
</dbReference>
<dbReference type="SUPFAM" id="SSF52540">
    <property type="entry name" value="P-loop containing nucleoside triphosphate hydrolases"/>
    <property type="match status" value="2"/>
</dbReference>
<keyword evidence="5" id="KW-0378">Hydrolase</keyword>
<dbReference type="InterPro" id="IPR000330">
    <property type="entry name" value="SNF2_N"/>
</dbReference>
<dbReference type="InterPro" id="IPR014905">
    <property type="entry name" value="HIRAN"/>
</dbReference>
<dbReference type="PROSITE" id="PS00518">
    <property type="entry name" value="ZF_RING_1"/>
    <property type="match status" value="1"/>
</dbReference>
<dbReference type="Pfam" id="PF00176">
    <property type="entry name" value="SNF2-rel_dom"/>
    <property type="match status" value="1"/>
</dbReference>
<dbReference type="GO" id="GO:0008270">
    <property type="term" value="F:zinc ion binding"/>
    <property type="evidence" value="ECO:0007669"/>
    <property type="project" value="UniProtKB-KW"/>
</dbReference>
<dbReference type="SMART" id="SM00184">
    <property type="entry name" value="RING"/>
    <property type="match status" value="1"/>
</dbReference>
<dbReference type="CDD" id="cd18071">
    <property type="entry name" value="DEXHc_HLTF1_SMARC3"/>
    <property type="match status" value="1"/>
</dbReference>
<dbReference type="InterPro" id="IPR001841">
    <property type="entry name" value="Znf_RING"/>
</dbReference>
<dbReference type="GO" id="GO:0005524">
    <property type="term" value="F:ATP binding"/>
    <property type="evidence" value="ECO:0007669"/>
    <property type="project" value="UniProtKB-KW"/>
</dbReference>
<dbReference type="Gene3D" id="3.30.40.10">
    <property type="entry name" value="Zinc/RING finger domain, C3HC4 (zinc finger)"/>
    <property type="match status" value="1"/>
</dbReference>
<evidence type="ECO:0000256" key="6">
    <source>
        <dbReference type="ARBA" id="ARBA00022806"/>
    </source>
</evidence>
<dbReference type="Pfam" id="PF13923">
    <property type="entry name" value="zf-C3HC4_2"/>
    <property type="match status" value="1"/>
</dbReference>
<evidence type="ECO:0000256" key="1">
    <source>
        <dbReference type="ARBA" id="ARBA00004123"/>
    </source>
</evidence>
<evidence type="ECO:0000259" key="12">
    <source>
        <dbReference type="PROSITE" id="PS51192"/>
    </source>
</evidence>
<reference evidence="14" key="1">
    <citation type="submission" date="2025-08" db="UniProtKB">
        <authorList>
            <consortium name="Ensembl"/>
        </authorList>
    </citation>
    <scope>IDENTIFICATION</scope>
</reference>
<evidence type="ECO:0000256" key="9">
    <source>
        <dbReference type="ARBA" id="ARBA00023242"/>
    </source>
</evidence>
<dbReference type="GO" id="GO:0005634">
    <property type="term" value="C:nucleus"/>
    <property type="evidence" value="ECO:0007669"/>
    <property type="project" value="UniProtKB-SubCell"/>
</dbReference>
<keyword evidence="3" id="KW-0547">Nucleotide-binding</keyword>
<evidence type="ECO:0000259" key="11">
    <source>
        <dbReference type="PROSITE" id="PS50089"/>
    </source>
</evidence>
<keyword evidence="6" id="KW-0347">Helicase</keyword>
<dbReference type="Gene3D" id="3.40.50.10810">
    <property type="entry name" value="Tandem AAA-ATPase domain"/>
    <property type="match status" value="2"/>
</dbReference>
<evidence type="ECO:0000256" key="8">
    <source>
        <dbReference type="ARBA" id="ARBA00022840"/>
    </source>
</evidence>
<dbReference type="InterPro" id="IPR001650">
    <property type="entry name" value="Helicase_C-like"/>
</dbReference>
<dbReference type="InterPro" id="IPR013083">
    <property type="entry name" value="Znf_RING/FYVE/PHD"/>
</dbReference>
<comment type="subcellular location">
    <subcellularLocation>
        <location evidence="1">Nucleus</location>
    </subcellularLocation>
</comment>
<keyword evidence="15" id="KW-1185">Reference proteome</keyword>
<dbReference type="Ensembl" id="ENSCSRT00000019904.1">
    <property type="protein sequence ID" value="ENSCSRP00000019034.1"/>
    <property type="gene ID" value="ENSCSRG00000013723.1"/>
</dbReference>
<dbReference type="InterPro" id="IPR050628">
    <property type="entry name" value="SNF2_RAD54_helicase_TF"/>
</dbReference>
<dbReference type="Gene3D" id="3.40.50.300">
    <property type="entry name" value="P-loop containing nucleotide triphosphate hydrolases"/>
    <property type="match status" value="1"/>
</dbReference>
<dbReference type="CDD" id="cd18793">
    <property type="entry name" value="SF2_C_SNF"/>
    <property type="match status" value="1"/>
</dbReference>
<dbReference type="SUPFAM" id="SSF57850">
    <property type="entry name" value="RING/U-box"/>
    <property type="match status" value="1"/>
</dbReference>
<dbReference type="CDD" id="cd16509">
    <property type="entry name" value="RING-HC_HLTF"/>
    <property type="match status" value="1"/>
</dbReference>
<dbReference type="PROSITE" id="PS51194">
    <property type="entry name" value="HELICASE_CTER"/>
    <property type="match status" value="1"/>
</dbReference>
<dbReference type="InterPro" id="IPR049730">
    <property type="entry name" value="SNF2/RAD54-like_C"/>
</dbReference>
<dbReference type="Pfam" id="PF00271">
    <property type="entry name" value="Helicase_C"/>
    <property type="match status" value="1"/>
</dbReference>
<keyword evidence="4 10" id="KW-0863">Zinc-finger</keyword>
<protein>
    <submittedName>
        <fullName evidence="14">Helicase like transcription factor</fullName>
    </submittedName>
</protein>
<name>A0A8C3SVS9_CHESE</name>
<dbReference type="AlphaFoldDB" id="A0A8C3SVS9"/>
<feature type="domain" description="RING-type" evidence="11">
    <location>
        <begin position="670"/>
        <end position="711"/>
    </location>
</feature>
<evidence type="ECO:0000256" key="10">
    <source>
        <dbReference type="PROSITE-ProRule" id="PRU00175"/>
    </source>
</evidence>
<dbReference type="InterPro" id="IPR038718">
    <property type="entry name" value="SNF2-like_sf"/>
</dbReference>
<dbReference type="InterPro" id="IPR017907">
    <property type="entry name" value="Znf_RING_CS"/>
</dbReference>
<evidence type="ECO:0000256" key="5">
    <source>
        <dbReference type="ARBA" id="ARBA00022801"/>
    </source>
</evidence>
<dbReference type="PROSITE" id="PS51192">
    <property type="entry name" value="HELICASE_ATP_BIND_1"/>
    <property type="match status" value="1"/>
</dbReference>
<evidence type="ECO:0000259" key="13">
    <source>
        <dbReference type="PROSITE" id="PS51194"/>
    </source>
</evidence>
<keyword evidence="2" id="KW-0479">Metal-binding</keyword>
<keyword evidence="7" id="KW-0862">Zinc</keyword>
<dbReference type="Gene3D" id="3.30.70.2330">
    <property type="match status" value="1"/>
</dbReference>
<dbReference type="GO" id="GO:0006281">
    <property type="term" value="P:DNA repair"/>
    <property type="evidence" value="ECO:0007669"/>
    <property type="project" value="TreeGrafter"/>
</dbReference>
<evidence type="ECO:0000256" key="7">
    <source>
        <dbReference type="ARBA" id="ARBA00022833"/>
    </source>
</evidence>
<evidence type="ECO:0000313" key="15">
    <source>
        <dbReference type="Proteomes" id="UP000694403"/>
    </source>
</evidence>
<dbReference type="GO" id="GO:0008094">
    <property type="term" value="F:ATP-dependent activity, acting on DNA"/>
    <property type="evidence" value="ECO:0007669"/>
    <property type="project" value="TreeGrafter"/>
</dbReference>
<accession>A0A8C3SVS9</accession>
<dbReference type="SMART" id="SM00490">
    <property type="entry name" value="HELICc"/>
    <property type="match status" value="1"/>
</dbReference>
<dbReference type="InterPro" id="IPR027417">
    <property type="entry name" value="P-loop_NTPase"/>
</dbReference>
<dbReference type="SMART" id="SM00487">
    <property type="entry name" value="DEXDc"/>
    <property type="match status" value="1"/>
</dbReference>
<dbReference type="Pfam" id="PF08797">
    <property type="entry name" value="HIRAN"/>
    <property type="match status" value="1"/>
</dbReference>
<sequence>MPWRQDSAWKYLQSAHHEGDRNYSHYTSHDFYSQFGLEDVICTDDIPGTDEDTDSAVLFGTLRGNVVGLRYYTGVVNNNEMVALQREPNNLYDKNAVKVNNVSGNQVGHIKKELAAPLAYIMDNKLAIVEGVVPYGAKNAFTMPVQMSFWGKEENKQAVLDKLKVHGFKLAPLSKSSEFGFGSSWVSGRAGPSYSAPGHAAVQMTTEQLKSEFDKLFEDLKEDDKTHEMEEAEAVGTPLLPHQKQALAWMVSRENSKELPLFWEEKNNFYYNTLTNFAEKERPENALGGILADDMGLGKTLATIALILTNFHDGKPLPVENIKRDQLYKVRGVFFTSCNVEPNISNVKEKSETVQSQCSSSRPKSVTFVFSGTASVQSVKKNYSEERPRTTLIICPLSVLSNWIDQFEQHIRPDVHLNIYIYYGPDRSKDPAFLSKQDVVLTTYNILASDYGSRGLLHRLKWLRVVLDEGHTIRNPNAQQTKAALNLEAQRRWILTGTPIQNSLKDLWSLLSFLKLKPFTDREWWHRTIQRPVMLGEQGGLRRLQSLIKNITLRRTKTSKIKGKPVLELPERKVFIQHVTLTEEERKIYRSVKNEGKAAISRYFNEGTVLAHYADVLGVLLRLRQLCCHPHLCTNTSSSSCQIGDTPEELREKLVNKMKLVLSSGSDEECAICLDSLNLPVITHCAHVFCKPCICEVIQSEQPNAKCPLCRNELRVEHLVEYPLEESESSIEKGDREWISSSKINALMHALIDLRKQNPAVKCLIVSQFTTFLSLIETPLKESGFVFTRLNGSMTQKKRVQAIQSFQDSHTGSPTIMLLSLKAGGVGLNLTAASRVFLMDPAWNPAAEDQCFDRCHRLGQKQDVVITKFIVKNSVEENMLKIQNKKRELAAGAFASKKLTASEVKQTKINEIKTLIDL</sequence>
<feature type="domain" description="Helicase C-terminal" evidence="13">
    <location>
        <begin position="746"/>
        <end position="912"/>
    </location>
</feature>
<evidence type="ECO:0000256" key="2">
    <source>
        <dbReference type="ARBA" id="ARBA00022723"/>
    </source>
</evidence>